<gene>
    <name evidence="2" type="ORF">APLA_LOCUS13960</name>
</gene>
<comment type="caution">
    <text evidence="2">The sequence shown here is derived from an EMBL/GenBank/DDBJ whole genome shotgun (WGS) entry which is preliminary data.</text>
</comment>
<keyword evidence="3" id="KW-1185">Reference proteome</keyword>
<dbReference type="AlphaFoldDB" id="A0A8S1B1M7"/>
<dbReference type="Proteomes" id="UP000494106">
    <property type="component" value="Unassembled WGS sequence"/>
</dbReference>
<evidence type="ECO:0000313" key="3">
    <source>
        <dbReference type="Proteomes" id="UP000494106"/>
    </source>
</evidence>
<dbReference type="EMBL" id="CADEBC010000561">
    <property type="protein sequence ID" value="CAB3253234.1"/>
    <property type="molecule type" value="Genomic_DNA"/>
</dbReference>
<reference evidence="2 3" key="1">
    <citation type="submission" date="2020-04" db="EMBL/GenBank/DDBJ databases">
        <authorList>
            <person name="Wallbank WR R."/>
            <person name="Pardo Diaz C."/>
            <person name="Kozak K."/>
            <person name="Martin S."/>
            <person name="Jiggins C."/>
            <person name="Moest M."/>
            <person name="Warren A I."/>
            <person name="Byers J.R.P. K."/>
            <person name="Montejo-Kovacevich G."/>
            <person name="Yen C E."/>
        </authorList>
    </citation>
    <scope>NUCLEOTIDE SEQUENCE [LARGE SCALE GENOMIC DNA]</scope>
</reference>
<feature type="chain" id="PRO_5035931720" description="Protein sleepless" evidence="1">
    <location>
        <begin position="22"/>
        <end position="167"/>
    </location>
</feature>
<dbReference type="OrthoDB" id="7414155at2759"/>
<evidence type="ECO:0000313" key="2">
    <source>
        <dbReference type="EMBL" id="CAB3253234.1"/>
    </source>
</evidence>
<organism evidence="2 3">
    <name type="scientific">Arctia plantaginis</name>
    <name type="common">Wood tiger moth</name>
    <name type="synonym">Phalaena plantaginis</name>
    <dbReference type="NCBI Taxonomy" id="874455"/>
    <lineage>
        <taxon>Eukaryota</taxon>
        <taxon>Metazoa</taxon>
        <taxon>Ecdysozoa</taxon>
        <taxon>Arthropoda</taxon>
        <taxon>Hexapoda</taxon>
        <taxon>Insecta</taxon>
        <taxon>Pterygota</taxon>
        <taxon>Neoptera</taxon>
        <taxon>Endopterygota</taxon>
        <taxon>Lepidoptera</taxon>
        <taxon>Glossata</taxon>
        <taxon>Ditrysia</taxon>
        <taxon>Noctuoidea</taxon>
        <taxon>Erebidae</taxon>
        <taxon>Arctiinae</taxon>
        <taxon>Arctia</taxon>
    </lineage>
</organism>
<proteinExistence type="predicted"/>
<accession>A0A8S1B1M7</accession>
<protein>
    <recommendedName>
        <fullName evidence="4">Protein sleepless</fullName>
    </recommendedName>
</protein>
<feature type="signal peptide" evidence="1">
    <location>
        <begin position="1"/>
        <end position="21"/>
    </location>
</feature>
<evidence type="ECO:0008006" key="4">
    <source>
        <dbReference type="Google" id="ProtNLM"/>
    </source>
</evidence>
<keyword evidence="1" id="KW-0732">Signal</keyword>
<evidence type="ECO:0000256" key="1">
    <source>
        <dbReference type="SAM" id="SignalP"/>
    </source>
</evidence>
<sequence>MKKLLNIIAIALLFAINPVQTELQCYICTNCAQPTSEDLRTFSIATDNINYAEEYVISRNKCFCYKGKCDCNDQYSAILFDENVSPSTRTVSYQCYKHTYTVDGREVVDRGCKAIVQNETACSEFEAADNCEACDTDGCNSSFTLQFSIGLLICTISVLHKQMWIYI</sequence>
<name>A0A8S1B1M7_ARCPL</name>